<organism evidence="3 4">
    <name type="scientific">Ahrensia marina</name>
    <dbReference type="NCBI Taxonomy" id="1514904"/>
    <lineage>
        <taxon>Bacteria</taxon>
        <taxon>Pseudomonadati</taxon>
        <taxon>Pseudomonadota</taxon>
        <taxon>Alphaproteobacteria</taxon>
        <taxon>Hyphomicrobiales</taxon>
        <taxon>Ahrensiaceae</taxon>
        <taxon>Ahrensia</taxon>
    </lineage>
</organism>
<protein>
    <recommendedName>
        <fullName evidence="5">6-phosphogluconolactonase</fullName>
    </recommendedName>
</protein>
<keyword evidence="2" id="KW-0119">Carbohydrate metabolism</keyword>
<proteinExistence type="inferred from homology"/>
<keyword evidence="2" id="KW-0313">Glucose metabolism</keyword>
<evidence type="ECO:0000256" key="1">
    <source>
        <dbReference type="ARBA" id="ARBA00005564"/>
    </source>
</evidence>
<accession>A0A0N0E764</accession>
<reference evidence="3 4" key="1">
    <citation type="submission" date="2015-01" db="EMBL/GenBank/DDBJ databases">
        <title>Ahrensia donghaiensis sp. nov., a novel dimethylsulphoniopropionate-cleavage bacterium isolated from seawater and emended descriptions of the genus Ahrensia and Ahrensia kielensis.</title>
        <authorList>
            <person name="Liu J."/>
        </authorList>
    </citation>
    <scope>NUCLEOTIDE SEQUENCE [LARGE SCALE GENOMIC DNA]</scope>
    <source>
        <strain evidence="3 4">LZD062</strain>
    </source>
</reference>
<dbReference type="PANTHER" id="PTHR30344">
    <property type="entry name" value="6-PHOSPHOGLUCONOLACTONASE-RELATED"/>
    <property type="match status" value="1"/>
</dbReference>
<dbReference type="SUPFAM" id="SSF51004">
    <property type="entry name" value="C-terminal (heme d1) domain of cytochrome cd1-nitrite reductase"/>
    <property type="match status" value="1"/>
</dbReference>
<comment type="caution">
    <text evidence="3">The sequence shown here is derived from an EMBL/GenBank/DDBJ whole genome shotgun (WGS) entry which is preliminary data.</text>
</comment>
<dbReference type="Proteomes" id="UP000038011">
    <property type="component" value="Unassembled WGS sequence"/>
</dbReference>
<dbReference type="GO" id="GO:0017057">
    <property type="term" value="F:6-phosphogluconolactonase activity"/>
    <property type="evidence" value="ECO:0007669"/>
    <property type="project" value="TreeGrafter"/>
</dbReference>
<dbReference type="GO" id="GO:0006006">
    <property type="term" value="P:glucose metabolic process"/>
    <property type="evidence" value="ECO:0007669"/>
    <property type="project" value="UniProtKB-KW"/>
</dbReference>
<dbReference type="AlphaFoldDB" id="A0A0N0E764"/>
<dbReference type="STRING" id="1514904.SU32_11500"/>
<sequence>MELAIMTQTRVFISGCNNPTGYFASSNSPGISLFAIDFETSDAELETQYEDVQNPTFMTVHPQIGRIYATSEMPQLAEGSVTAFDVSDDCKKLFRLSTQSSAGSITAHVSLDKSLNYLLVVNHGWDEDLGGRDQAMATIALDAQTGLGEISATVKHDGTGPQLPRQQRSHPHAVLATPDNRFLIVTDLGADAMMVYRFDAANGSVQHVQTTALKPGCGPRHFAFSHDGERVHVCGELDSTVTTLALDKDSGHLSVIGTCTTRAECAKTSNYPSEISLSPLGKHIYVANRGDDTLARINIDTEDGVPKFVETVDAQGQTPRHFAVDPSSQYLLVANQDSDRVNSFKIGADDQLIPMDFSINIGTPTCIAFYR</sequence>
<name>A0A0N0E764_9HYPH</name>
<dbReference type="InterPro" id="IPR019405">
    <property type="entry name" value="Lactonase_7-beta_prop"/>
</dbReference>
<evidence type="ECO:0000256" key="2">
    <source>
        <dbReference type="ARBA" id="ARBA00022526"/>
    </source>
</evidence>
<keyword evidence="4" id="KW-1185">Reference proteome</keyword>
<evidence type="ECO:0000313" key="3">
    <source>
        <dbReference type="EMBL" id="KPB00828.1"/>
    </source>
</evidence>
<dbReference type="PANTHER" id="PTHR30344:SF1">
    <property type="entry name" value="6-PHOSPHOGLUCONOLACTONASE"/>
    <property type="match status" value="1"/>
</dbReference>
<dbReference type="EMBL" id="JXMU01000016">
    <property type="protein sequence ID" value="KPB00828.1"/>
    <property type="molecule type" value="Genomic_DNA"/>
</dbReference>
<gene>
    <name evidence="3" type="ORF">SU32_11500</name>
</gene>
<dbReference type="Pfam" id="PF10282">
    <property type="entry name" value="Lactonase"/>
    <property type="match status" value="1"/>
</dbReference>
<evidence type="ECO:0000313" key="4">
    <source>
        <dbReference type="Proteomes" id="UP000038011"/>
    </source>
</evidence>
<comment type="similarity">
    <text evidence="1">Belongs to the cycloisomerase 2 family.</text>
</comment>
<dbReference type="InterPro" id="IPR050282">
    <property type="entry name" value="Cycloisomerase_2"/>
</dbReference>
<dbReference type="InterPro" id="IPR015943">
    <property type="entry name" value="WD40/YVTN_repeat-like_dom_sf"/>
</dbReference>
<dbReference type="PATRIC" id="fig|1514904.3.peg.1143"/>
<dbReference type="Gene3D" id="2.130.10.10">
    <property type="entry name" value="YVTN repeat-like/Quinoprotein amine dehydrogenase"/>
    <property type="match status" value="1"/>
</dbReference>
<evidence type="ECO:0008006" key="5">
    <source>
        <dbReference type="Google" id="ProtNLM"/>
    </source>
</evidence>
<dbReference type="InterPro" id="IPR011048">
    <property type="entry name" value="Haem_d1_sf"/>
</dbReference>